<evidence type="ECO:0000256" key="2">
    <source>
        <dbReference type="ARBA" id="ARBA00007349"/>
    </source>
</evidence>
<dbReference type="Pfam" id="PF00939">
    <property type="entry name" value="Na_sulph_symp"/>
    <property type="match status" value="1"/>
</dbReference>
<comment type="similarity">
    <text evidence="2">Belongs to the SLC13A/DASS transporter (TC 2.A.47) family. DIT1 subfamily.</text>
</comment>
<keyword evidence="5 7" id="KW-1133">Transmembrane helix</keyword>
<feature type="transmembrane region" description="Helical" evidence="7">
    <location>
        <begin position="522"/>
        <end position="542"/>
    </location>
</feature>
<evidence type="ECO:0000313" key="8">
    <source>
        <dbReference type="EMBL" id="SAM09401.1"/>
    </source>
</evidence>
<protein>
    <recommendedName>
        <fullName evidence="10">Citrate transporter-like domain-containing protein</fullName>
    </recommendedName>
</protein>
<feature type="transmembrane region" description="Helical" evidence="7">
    <location>
        <begin position="402"/>
        <end position="425"/>
    </location>
</feature>
<dbReference type="STRING" id="4829.A0A163MW92"/>
<dbReference type="OrthoDB" id="1695362at2759"/>
<feature type="transmembrane region" description="Helical" evidence="7">
    <location>
        <begin position="482"/>
        <end position="510"/>
    </location>
</feature>
<name>A0A163MW92_ABSGL</name>
<dbReference type="AlphaFoldDB" id="A0A163MW92"/>
<gene>
    <name evidence="8" type="primary">ABSGL_15077.1 scaffold 15162</name>
</gene>
<dbReference type="EMBL" id="LT555008">
    <property type="protein sequence ID" value="SAM09401.1"/>
    <property type="molecule type" value="Genomic_DNA"/>
</dbReference>
<keyword evidence="9" id="KW-1185">Reference proteome</keyword>
<dbReference type="InterPro" id="IPR030676">
    <property type="entry name" value="CitT-rel"/>
</dbReference>
<feature type="transmembrane region" description="Helical" evidence="7">
    <location>
        <begin position="289"/>
        <end position="312"/>
    </location>
</feature>
<comment type="subcellular location">
    <subcellularLocation>
        <location evidence="1">Plastid</location>
        <location evidence="1">Chloroplast inner membrane</location>
        <topology evidence="1">Multi-pass membrane protein</topology>
    </subcellularLocation>
</comment>
<sequence>MVLHHNYQTIDVDINTEHTPLLPPPSPLIPKHEWSIKKPIYTLVKSKTLSLLPAFSVGVAIWFGASPSDELTPTAIHLLSVFTSCIVALITTSVDISMLVLTGLTLLATTQSFQCTDEASGLSTECRLCGEINPLTKDTYQCDPASDSFKQSLEGFSSTVVWLIFAAFHLGKAVQVTRLGRRLSLWMISLFGSHILGLAYAIVLSELLLAPFVPSNTARGGGIILPVVQSIATTLGSTPSSNPALGGFLLLVGSHANLLSASMYLTGMAPNPIVIAKANQLFPDLNFGFMTWITGSIVPALFCAACLPYLLYRFCGIDAQEKTGGDGNITKHARTELELIGPMSTKEWQLCVTLLSCLTLWVTSSYTGLDSTLVALMGIVALLHMGTISWKDISTNTNAWDTLFWLGGFVTIAQQLSEAGASTFLGQKISDAIEHLALPPMPALAIAYFLTTFMFSSLSAHTVAFVSTFLDAGASLGAHPQILTAFLAYFGALGGCMTNFSTGSAAMYYAPGYVSRSKWFTVGFKMALFYLTVYFTIGLGWWKLLGWQ</sequence>
<feature type="transmembrane region" description="Helical" evidence="7">
    <location>
        <begin position="372"/>
        <end position="390"/>
    </location>
</feature>
<evidence type="ECO:0000256" key="4">
    <source>
        <dbReference type="ARBA" id="ARBA00022780"/>
    </source>
</evidence>
<dbReference type="InterPro" id="IPR001898">
    <property type="entry name" value="SLC13A/DASS"/>
</dbReference>
<dbReference type="InParanoid" id="A0A163MW92"/>
<dbReference type="GO" id="GO:0022857">
    <property type="term" value="F:transmembrane transporter activity"/>
    <property type="evidence" value="ECO:0007669"/>
    <property type="project" value="InterPro"/>
</dbReference>
<evidence type="ECO:0000256" key="7">
    <source>
        <dbReference type="SAM" id="Phobius"/>
    </source>
</evidence>
<keyword evidence="4" id="KW-1001">Plastid inner membrane</keyword>
<dbReference type="GO" id="GO:0016020">
    <property type="term" value="C:membrane"/>
    <property type="evidence" value="ECO:0007669"/>
    <property type="project" value="InterPro"/>
</dbReference>
<evidence type="ECO:0000256" key="1">
    <source>
        <dbReference type="ARBA" id="ARBA00004478"/>
    </source>
</evidence>
<keyword evidence="6 7" id="KW-0472">Membrane</keyword>
<feature type="transmembrane region" description="Helical" evidence="7">
    <location>
        <begin position="48"/>
        <end position="65"/>
    </location>
</feature>
<dbReference type="OMA" id="YAWHFFA"/>
<feature type="transmembrane region" description="Helical" evidence="7">
    <location>
        <begin position="77"/>
        <end position="101"/>
    </location>
</feature>
<dbReference type="PANTHER" id="PTHR42826">
    <property type="entry name" value="DICARBOXYLATE TRANSPORTER 2.1, CHLOROPLASTIC"/>
    <property type="match status" value="1"/>
</dbReference>
<keyword evidence="3 7" id="KW-0812">Transmembrane</keyword>
<evidence type="ECO:0000256" key="5">
    <source>
        <dbReference type="ARBA" id="ARBA00022989"/>
    </source>
</evidence>
<evidence type="ECO:0000256" key="3">
    <source>
        <dbReference type="ARBA" id="ARBA00022692"/>
    </source>
</evidence>
<dbReference type="Proteomes" id="UP000078561">
    <property type="component" value="Unassembled WGS sequence"/>
</dbReference>
<proteinExistence type="inferred from homology"/>
<evidence type="ECO:0000313" key="9">
    <source>
        <dbReference type="Proteomes" id="UP000078561"/>
    </source>
</evidence>
<feature type="transmembrane region" description="Helical" evidence="7">
    <location>
        <begin position="445"/>
        <end position="470"/>
    </location>
</feature>
<dbReference type="NCBIfam" id="TIGR00785">
    <property type="entry name" value="dass"/>
    <property type="match status" value="1"/>
</dbReference>
<evidence type="ECO:0008006" key="10">
    <source>
        <dbReference type="Google" id="ProtNLM"/>
    </source>
</evidence>
<organism evidence="8">
    <name type="scientific">Absidia glauca</name>
    <name type="common">Pin mould</name>
    <dbReference type="NCBI Taxonomy" id="4829"/>
    <lineage>
        <taxon>Eukaryota</taxon>
        <taxon>Fungi</taxon>
        <taxon>Fungi incertae sedis</taxon>
        <taxon>Mucoromycota</taxon>
        <taxon>Mucoromycotina</taxon>
        <taxon>Mucoromycetes</taxon>
        <taxon>Mucorales</taxon>
        <taxon>Cunninghamellaceae</taxon>
        <taxon>Absidia</taxon>
    </lineage>
</organism>
<evidence type="ECO:0000256" key="6">
    <source>
        <dbReference type="ARBA" id="ARBA00023136"/>
    </source>
</evidence>
<keyword evidence="4" id="KW-0934">Plastid</keyword>
<reference evidence="8" key="1">
    <citation type="submission" date="2016-04" db="EMBL/GenBank/DDBJ databases">
        <authorList>
            <person name="Evans L.H."/>
            <person name="Alamgir A."/>
            <person name="Owens N."/>
            <person name="Weber N.D."/>
            <person name="Virtaneva K."/>
            <person name="Barbian K."/>
            <person name="Babar A."/>
            <person name="Rosenke K."/>
        </authorList>
    </citation>
    <scope>NUCLEOTIDE SEQUENCE [LARGE SCALE GENOMIC DNA]</scope>
    <source>
        <strain evidence="8">CBS 101.48</strain>
    </source>
</reference>
<feature type="transmembrane region" description="Helical" evidence="7">
    <location>
        <begin position="183"/>
        <end position="205"/>
    </location>
</feature>
<accession>A0A163MW92</accession>